<feature type="compositionally biased region" description="Basic residues" evidence="1">
    <location>
        <begin position="1"/>
        <end position="13"/>
    </location>
</feature>
<dbReference type="AlphaFoldDB" id="A0A8D8EUA3"/>
<evidence type="ECO:0000313" key="2">
    <source>
        <dbReference type="EMBL" id="CAG6445964.1"/>
    </source>
</evidence>
<dbReference type="EMBL" id="HBUE01005847">
    <property type="protein sequence ID" value="CAG6445964.1"/>
    <property type="molecule type" value="Transcribed_RNA"/>
</dbReference>
<dbReference type="EMBL" id="HBUE01287836">
    <property type="protein sequence ID" value="CAG6572591.1"/>
    <property type="molecule type" value="Transcribed_RNA"/>
</dbReference>
<feature type="region of interest" description="Disordered" evidence="1">
    <location>
        <begin position="1"/>
        <end position="45"/>
    </location>
</feature>
<dbReference type="EMBL" id="HBUE01005850">
    <property type="protein sequence ID" value="CAG6445970.1"/>
    <property type="molecule type" value="Transcribed_RNA"/>
</dbReference>
<dbReference type="EMBL" id="HBUE01005846">
    <property type="protein sequence ID" value="CAG6445962.1"/>
    <property type="molecule type" value="Transcribed_RNA"/>
</dbReference>
<reference evidence="2" key="1">
    <citation type="submission" date="2021-05" db="EMBL/GenBank/DDBJ databases">
        <authorList>
            <person name="Alioto T."/>
            <person name="Alioto T."/>
            <person name="Gomez Garrido J."/>
        </authorList>
    </citation>
    <scope>NUCLEOTIDE SEQUENCE</scope>
</reference>
<dbReference type="EMBL" id="HBUE01005849">
    <property type="protein sequence ID" value="CAG6445968.1"/>
    <property type="molecule type" value="Transcribed_RNA"/>
</dbReference>
<dbReference type="EMBL" id="HBUE01005851">
    <property type="protein sequence ID" value="CAG6445972.1"/>
    <property type="molecule type" value="Transcribed_RNA"/>
</dbReference>
<feature type="compositionally biased region" description="Polar residues" evidence="1">
    <location>
        <begin position="14"/>
        <end position="43"/>
    </location>
</feature>
<proteinExistence type="predicted"/>
<evidence type="ECO:0000256" key="1">
    <source>
        <dbReference type="SAM" id="MobiDB-lite"/>
    </source>
</evidence>
<dbReference type="EMBL" id="HBUE01182218">
    <property type="protein sequence ID" value="CAG6521024.1"/>
    <property type="molecule type" value="Transcribed_RNA"/>
</dbReference>
<name>A0A8D8EUA3_CULPI</name>
<sequence>MGKMVSNRKRRNPSRASSSGPRTARPSCTGSRTASTSICTSTRPRAETRGCLVRTRTTTWTWTSTRTGKPVASCAPRWNRAKGRYRSRAARAFRRGMVSCRGSVC</sequence>
<accession>A0A8D8EUA3</accession>
<protein>
    <submittedName>
        <fullName evidence="2">(northern house mosquito) hypothetical protein</fullName>
    </submittedName>
</protein>
<organism evidence="2">
    <name type="scientific">Culex pipiens</name>
    <name type="common">House mosquito</name>
    <dbReference type="NCBI Taxonomy" id="7175"/>
    <lineage>
        <taxon>Eukaryota</taxon>
        <taxon>Metazoa</taxon>
        <taxon>Ecdysozoa</taxon>
        <taxon>Arthropoda</taxon>
        <taxon>Hexapoda</taxon>
        <taxon>Insecta</taxon>
        <taxon>Pterygota</taxon>
        <taxon>Neoptera</taxon>
        <taxon>Endopterygota</taxon>
        <taxon>Diptera</taxon>
        <taxon>Nematocera</taxon>
        <taxon>Culicoidea</taxon>
        <taxon>Culicidae</taxon>
        <taxon>Culicinae</taxon>
        <taxon>Culicini</taxon>
        <taxon>Culex</taxon>
        <taxon>Culex</taxon>
    </lineage>
</organism>